<evidence type="ECO:0000313" key="3">
    <source>
        <dbReference type="Proteomes" id="UP000007800"/>
    </source>
</evidence>
<dbReference type="OrthoDB" id="248923at2759"/>
<evidence type="ECO:0000259" key="1">
    <source>
        <dbReference type="PROSITE" id="PS50011"/>
    </source>
</evidence>
<dbReference type="InParanoid" id="C5LBJ3"/>
<gene>
    <name evidence="2" type="ORF">Pmar_PMAR011864</name>
</gene>
<protein>
    <recommendedName>
        <fullName evidence="1">Protein kinase domain-containing protein</fullName>
    </recommendedName>
</protein>
<dbReference type="InterPro" id="IPR000719">
    <property type="entry name" value="Prot_kinase_dom"/>
</dbReference>
<dbReference type="RefSeq" id="XP_002773998.1">
    <property type="nucleotide sequence ID" value="XM_002773952.1"/>
</dbReference>
<dbReference type="SUPFAM" id="SSF56112">
    <property type="entry name" value="Protein kinase-like (PK-like)"/>
    <property type="match status" value="1"/>
</dbReference>
<dbReference type="GO" id="GO:0004672">
    <property type="term" value="F:protein kinase activity"/>
    <property type="evidence" value="ECO:0007669"/>
    <property type="project" value="InterPro"/>
</dbReference>
<dbReference type="PROSITE" id="PS50011">
    <property type="entry name" value="PROTEIN_KINASE_DOM"/>
    <property type="match status" value="1"/>
</dbReference>
<dbReference type="Proteomes" id="UP000007800">
    <property type="component" value="Unassembled WGS sequence"/>
</dbReference>
<accession>C5LBJ3</accession>
<sequence>MLTKQNELKVIDFDGALRADSVLNPDELAKGIVAFMSNMRLGGGRPPQVVASRKMDIWSLGVTICEVFSGKIVKPIWKSSRYMPYCRGAGILRWKS</sequence>
<proteinExistence type="predicted"/>
<dbReference type="GeneID" id="9064754"/>
<name>C5LBJ3_PERM5</name>
<dbReference type="AlphaFoldDB" id="C5LBJ3"/>
<dbReference type="Gene3D" id="1.10.510.10">
    <property type="entry name" value="Transferase(Phosphotransferase) domain 1"/>
    <property type="match status" value="1"/>
</dbReference>
<organism evidence="3">
    <name type="scientific">Perkinsus marinus (strain ATCC 50983 / TXsc)</name>
    <dbReference type="NCBI Taxonomy" id="423536"/>
    <lineage>
        <taxon>Eukaryota</taxon>
        <taxon>Sar</taxon>
        <taxon>Alveolata</taxon>
        <taxon>Perkinsozoa</taxon>
        <taxon>Perkinsea</taxon>
        <taxon>Perkinsida</taxon>
        <taxon>Perkinsidae</taxon>
        <taxon>Perkinsus</taxon>
    </lineage>
</organism>
<dbReference type="GO" id="GO:0005524">
    <property type="term" value="F:ATP binding"/>
    <property type="evidence" value="ECO:0007669"/>
    <property type="project" value="InterPro"/>
</dbReference>
<keyword evidence="3" id="KW-1185">Reference proteome</keyword>
<evidence type="ECO:0000313" key="2">
    <source>
        <dbReference type="EMBL" id="EER05814.1"/>
    </source>
</evidence>
<dbReference type="InterPro" id="IPR011009">
    <property type="entry name" value="Kinase-like_dom_sf"/>
</dbReference>
<reference evidence="2 3" key="1">
    <citation type="submission" date="2008-07" db="EMBL/GenBank/DDBJ databases">
        <authorList>
            <person name="El-Sayed N."/>
            <person name="Caler E."/>
            <person name="Inman J."/>
            <person name="Amedeo P."/>
            <person name="Hass B."/>
            <person name="Wortman J."/>
        </authorList>
    </citation>
    <scope>NUCLEOTIDE SEQUENCE [LARGE SCALE GENOMIC DNA]</scope>
    <source>
        <strain evidence="3">ATCC 50983 / TXsc</strain>
    </source>
</reference>
<dbReference type="EMBL" id="GG680918">
    <property type="protein sequence ID" value="EER05814.1"/>
    <property type="molecule type" value="Genomic_DNA"/>
</dbReference>
<feature type="domain" description="Protein kinase" evidence="1">
    <location>
        <begin position="1"/>
        <end position="96"/>
    </location>
</feature>